<organism evidence="2 3">
    <name type="scientific">Plantactinospora mayteni</name>
    <dbReference type="NCBI Taxonomy" id="566021"/>
    <lineage>
        <taxon>Bacteria</taxon>
        <taxon>Bacillati</taxon>
        <taxon>Actinomycetota</taxon>
        <taxon>Actinomycetes</taxon>
        <taxon>Micromonosporales</taxon>
        <taxon>Micromonosporaceae</taxon>
        <taxon>Plantactinospora</taxon>
    </lineage>
</organism>
<feature type="compositionally biased region" description="Low complexity" evidence="1">
    <location>
        <begin position="125"/>
        <end position="137"/>
    </location>
</feature>
<dbReference type="RefSeq" id="WP_203859673.1">
    <property type="nucleotide sequence ID" value="NZ_BAAAZQ010000010.1"/>
</dbReference>
<reference evidence="2 3" key="1">
    <citation type="submission" date="2021-01" db="EMBL/GenBank/DDBJ databases">
        <title>Whole genome shotgun sequence of Plantactinospora mayteni NBRC 109088.</title>
        <authorList>
            <person name="Komaki H."/>
            <person name="Tamura T."/>
        </authorList>
    </citation>
    <scope>NUCLEOTIDE SEQUENCE [LARGE SCALE GENOMIC DNA]</scope>
    <source>
        <strain evidence="2 3">NBRC 109088</strain>
    </source>
</reference>
<keyword evidence="3" id="KW-1185">Reference proteome</keyword>
<feature type="compositionally biased region" description="Polar residues" evidence="1">
    <location>
        <begin position="488"/>
        <end position="499"/>
    </location>
</feature>
<feature type="compositionally biased region" description="Low complexity" evidence="1">
    <location>
        <begin position="10"/>
        <end position="118"/>
    </location>
</feature>
<gene>
    <name evidence="2" type="ORF">Pma05_47950</name>
</gene>
<evidence type="ECO:0000313" key="2">
    <source>
        <dbReference type="EMBL" id="GIG98222.1"/>
    </source>
</evidence>
<proteinExistence type="predicted"/>
<evidence type="ECO:0000256" key="1">
    <source>
        <dbReference type="SAM" id="MobiDB-lite"/>
    </source>
</evidence>
<dbReference type="EMBL" id="BONX01000032">
    <property type="protein sequence ID" value="GIG98222.1"/>
    <property type="molecule type" value="Genomic_DNA"/>
</dbReference>
<sequence>MITGGKGVPASDPADTTDAGTTADAGKAVGGSRATAPKASPAKKTTAKRATAAKKTASATKAVAKKATAVTKATAKKAASAAKKTTAKATAGATADEPATTDSGENATVPAAAALEAATPPPTTDPSATDPTDSPMTKITPPAGADATDASEPAGPTAPAGPSGPARDTDPTEETGTPHGTDEPSARVPAVGSAATGAPSESPGIGTSYPVGAPHGIVVADRAASGRTPEPEAQPSTVRRILDHPGYTPELLALAAVRGLGPEARAWAAWVRAAYPGATADGLVRLATRRYVRLAAAGGALSTATGMLAPLAELAAVTWAQAGLVLHLAAAHDHDPTRPDRAADLLVLTRVHPDVASARAALAAAEAAIADHPEDPGPATDDTSTEDVDAKVDAEVDAKVDREPGRLAEAGWRLGAPIVARTANWLALRLAVRRLRLPGAMTLAAAMLSSANTERLAARTVEYYRTGAGWPDPAGRPAVALGGEPAAYNQSNHSRGSSA</sequence>
<name>A0ABQ4EU93_9ACTN</name>
<feature type="region of interest" description="Disordered" evidence="1">
    <location>
        <begin position="1"/>
        <end position="210"/>
    </location>
</feature>
<comment type="caution">
    <text evidence="2">The sequence shown here is derived from an EMBL/GenBank/DDBJ whole genome shotgun (WGS) entry which is preliminary data.</text>
</comment>
<evidence type="ECO:0000313" key="3">
    <source>
        <dbReference type="Proteomes" id="UP000621500"/>
    </source>
</evidence>
<feature type="compositionally biased region" description="Low complexity" evidence="1">
    <location>
        <begin position="150"/>
        <end position="166"/>
    </location>
</feature>
<feature type="region of interest" description="Disordered" evidence="1">
    <location>
        <begin position="475"/>
        <end position="499"/>
    </location>
</feature>
<accession>A0ABQ4EU93</accession>
<protein>
    <submittedName>
        <fullName evidence="2">Uncharacterized protein</fullName>
    </submittedName>
</protein>
<dbReference type="Proteomes" id="UP000621500">
    <property type="component" value="Unassembled WGS sequence"/>
</dbReference>